<comment type="caution">
    <text evidence="2">The sequence shown here is derived from an EMBL/GenBank/DDBJ whole genome shotgun (WGS) entry which is preliminary data.</text>
</comment>
<evidence type="ECO:0008006" key="4">
    <source>
        <dbReference type="Google" id="ProtNLM"/>
    </source>
</evidence>
<name>A0A2S7U2Q4_9BACT</name>
<dbReference type="Pfam" id="PF07963">
    <property type="entry name" value="N_methyl"/>
    <property type="match status" value="1"/>
</dbReference>
<dbReference type="Gene3D" id="3.30.700.10">
    <property type="entry name" value="Glycoprotein, Type 4 Pilin"/>
    <property type="match status" value="1"/>
</dbReference>
<keyword evidence="1" id="KW-1133">Transmembrane helix</keyword>
<dbReference type="NCBIfam" id="TIGR02532">
    <property type="entry name" value="IV_pilin_GFxxxE"/>
    <property type="match status" value="1"/>
</dbReference>
<dbReference type="Proteomes" id="UP000239907">
    <property type="component" value="Unassembled WGS sequence"/>
</dbReference>
<evidence type="ECO:0000313" key="2">
    <source>
        <dbReference type="EMBL" id="PQJ29269.1"/>
    </source>
</evidence>
<dbReference type="PROSITE" id="PS00409">
    <property type="entry name" value="PROKAR_NTER_METHYL"/>
    <property type="match status" value="1"/>
</dbReference>
<evidence type="ECO:0000256" key="1">
    <source>
        <dbReference type="SAM" id="Phobius"/>
    </source>
</evidence>
<organism evidence="2 3">
    <name type="scientific">Rubritalea profundi</name>
    <dbReference type="NCBI Taxonomy" id="1658618"/>
    <lineage>
        <taxon>Bacteria</taxon>
        <taxon>Pseudomonadati</taxon>
        <taxon>Verrucomicrobiota</taxon>
        <taxon>Verrucomicrobiia</taxon>
        <taxon>Verrucomicrobiales</taxon>
        <taxon>Rubritaleaceae</taxon>
        <taxon>Rubritalea</taxon>
    </lineage>
</organism>
<dbReference type="EMBL" id="MQWA01000001">
    <property type="protein sequence ID" value="PQJ29269.1"/>
    <property type="molecule type" value="Genomic_DNA"/>
</dbReference>
<proteinExistence type="predicted"/>
<evidence type="ECO:0000313" key="3">
    <source>
        <dbReference type="Proteomes" id="UP000239907"/>
    </source>
</evidence>
<dbReference type="SUPFAM" id="SSF54523">
    <property type="entry name" value="Pili subunits"/>
    <property type="match status" value="1"/>
</dbReference>
<gene>
    <name evidence="2" type="ORF">BSZ32_12710</name>
</gene>
<sequence length="121" mass="12188">MKLNKSIRKTPQGVTLIELSVVIAVILVLISVLFIGASYYKTSANAAACAINRSSIQKAADSYMNISGSATTATISGLITGATGPMSSGLPNCPTTNTSSVYSIAVASGASTVTCSTTGHP</sequence>
<keyword evidence="1" id="KW-0472">Membrane</keyword>
<dbReference type="InterPro" id="IPR045584">
    <property type="entry name" value="Pilin-like"/>
</dbReference>
<dbReference type="InterPro" id="IPR012902">
    <property type="entry name" value="N_methyl_site"/>
</dbReference>
<dbReference type="AlphaFoldDB" id="A0A2S7U2Q4"/>
<feature type="transmembrane region" description="Helical" evidence="1">
    <location>
        <begin position="21"/>
        <end position="40"/>
    </location>
</feature>
<dbReference type="RefSeq" id="WP_105043764.1">
    <property type="nucleotide sequence ID" value="NZ_MQWA01000001.1"/>
</dbReference>
<reference evidence="2 3" key="1">
    <citation type="submission" date="2016-12" db="EMBL/GenBank/DDBJ databases">
        <title>Study of bacterial adaptation to deep sea.</title>
        <authorList>
            <person name="Song J."/>
            <person name="Yoshizawa S."/>
            <person name="Kogure K."/>
        </authorList>
    </citation>
    <scope>NUCLEOTIDE SEQUENCE [LARGE SCALE GENOMIC DNA]</scope>
    <source>
        <strain evidence="2 3">SAORIC-165</strain>
    </source>
</reference>
<keyword evidence="3" id="KW-1185">Reference proteome</keyword>
<protein>
    <recommendedName>
        <fullName evidence="4">Prepilin-type N-terminal cleavage/methylation domain-containing protein</fullName>
    </recommendedName>
</protein>
<dbReference type="OrthoDB" id="10004229at2"/>
<accession>A0A2S7U2Q4</accession>
<keyword evidence="1" id="KW-0812">Transmembrane</keyword>